<evidence type="ECO:0000256" key="1">
    <source>
        <dbReference type="SAM" id="Phobius"/>
    </source>
</evidence>
<dbReference type="InterPro" id="IPR012902">
    <property type="entry name" value="N_methyl_site"/>
</dbReference>
<reference evidence="2 3" key="1">
    <citation type="journal article" date="2019" name="ISME J.">
        <title>Insights into ecological role of a new deltaproteobacterial order Candidatus Acidulodesulfobacterales by metagenomics and metatranscriptomics.</title>
        <authorList>
            <person name="Tan S."/>
            <person name="Liu J."/>
            <person name="Fang Y."/>
            <person name="Hedlund B.P."/>
            <person name="Lian Z.H."/>
            <person name="Huang L.Y."/>
            <person name="Li J.T."/>
            <person name="Huang L.N."/>
            <person name="Li W.J."/>
            <person name="Jiang H.C."/>
            <person name="Dong H.L."/>
            <person name="Shu W.S."/>
        </authorList>
    </citation>
    <scope>NUCLEOTIDE SEQUENCE [LARGE SCALE GENOMIC DNA]</scope>
    <source>
        <strain evidence="2">AP2</strain>
    </source>
</reference>
<dbReference type="InterPro" id="IPR045584">
    <property type="entry name" value="Pilin-like"/>
</dbReference>
<accession>A0A519BJH1</accession>
<keyword evidence="1" id="KW-0472">Membrane</keyword>
<keyword evidence="1" id="KW-0812">Transmembrane</keyword>
<dbReference type="AlphaFoldDB" id="A0A519BJH1"/>
<dbReference type="EMBL" id="SGBC01000001">
    <property type="protein sequence ID" value="RZD17418.1"/>
    <property type="molecule type" value="Genomic_DNA"/>
</dbReference>
<dbReference type="Gene3D" id="3.30.700.10">
    <property type="entry name" value="Glycoprotein, Type 4 Pilin"/>
    <property type="match status" value="1"/>
</dbReference>
<protein>
    <submittedName>
        <fullName evidence="2">Type II secretion system protein</fullName>
    </submittedName>
</protein>
<evidence type="ECO:0000313" key="2">
    <source>
        <dbReference type="EMBL" id="RZD17418.1"/>
    </source>
</evidence>
<dbReference type="NCBIfam" id="TIGR02532">
    <property type="entry name" value="IV_pilin_GFxxxE"/>
    <property type="match status" value="1"/>
</dbReference>
<organism evidence="2 3">
    <name type="scientific">Acididesulfobacter guangdongensis</name>
    <dbReference type="NCBI Taxonomy" id="2597225"/>
    <lineage>
        <taxon>Bacteria</taxon>
        <taxon>Deltaproteobacteria</taxon>
        <taxon>Candidatus Acidulodesulfobacterales</taxon>
        <taxon>Candidatus Acididesulfobacter</taxon>
    </lineage>
</organism>
<comment type="caution">
    <text evidence="2">The sequence shown here is derived from an EMBL/GenBank/DDBJ whole genome shotgun (WGS) entry which is preliminary data.</text>
</comment>
<dbReference type="SUPFAM" id="SSF54523">
    <property type="entry name" value="Pili subunits"/>
    <property type="match status" value="1"/>
</dbReference>
<name>A0A519BJH1_ACIG2</name>
<sequence>MQSCMPNANISFNMNSGSGFTLIELILATLIVAILTSGGLYISSGLISSSKVTATIKNIATLETAANSYAEINGGSYKTIEPSEMQTDDLIPSSWNTNGNWTYPLNNNGLIKKYFIGQNIWGVSGDYIIGIYSPSITNLQALSICRALENSISSVGFNGSGYNLPQYRCSSIVPDNNNLLSSSSQSEIFFGFD</sequence>
<evidence type="ECO:0000313" key="3">
    <source>
        <dbReference type="Proteomes" id="UP000316562"/>
    </source>
</evidence>
<gene>
    <name evidence="2" type="ORF">EVJ46_04115</name>
</gene>
<feature type="transmembrane region" description="Helical" evidence="1">
    <location>
        <begin position="20"/>
        <end position="42"/>
    </location>
</feature>
<dbReference type="Pfam" id="PF07963">
    <property type="entry name" value="N_methyl"/>
    <property type="match status" value="1"/>
</dbReference>
<keyword evidence="1" id="KW-1133">Transmembrane helix</keyword>
<proteinExistence type="predicted"/>
<dbReference type="Proteomes" id="UP000316562">
    <property type="component" value="Unassembled WGS sequence"/>
</dbReference>